<feature type="compositionally biased region" description="Polar residues" evidence="1">
    <location>
        <begin position="238"/>
        <end position="249"/>
    </location>
</feature>
<name>A0A1Y2GXC0_9FUNG</name>
<protein>
    <submittedName>
        <fullName evidence="2">Uncharacterized protein</fullName>
    </submittedName>
</protein>
<dbReference type="GeneID" id="33564865"/>
<feature type="compositionally biased region" description="Low complexity" evidence="1">
    <location>
        <begin position="185"/>
        <end position="195"/>
    </location>
</feature>
<accession>A0A1Y2GXC0</accession>
<keyword evidence="3" id="KW-1185">Reference proteome</keyword>
<proteinExistence type="predicted"/>
<feature type="region of interest" description="Disordered" evidence="1">
    <location>
        <begin position="182"/>
        <end position="249"/>
    </location>
</feature>
<sequence>MTTTSAPLSSRRSSSRSTSPSLSDLTSLATLAELAASQHVSGSDSNPGSCNSSPMSSPKSSSRRALSPTEANAHPHLHIVGDGGGFVFGGTNGSGNNSGSGSGNGRGRGSSNLLEPLSTQLYSPPLSPSSPTASSSSTFQNHFSAILPAVSNTPPNICGDGSHQAPPTLPPIHTMVQPASFHPYQQQQQQQQQQQSYTSMFCTPSSSVLSSSQNNPDAMSPTSIFSESSIARSPPTPSIYNPISSFPPL</sequence>
<dbReference type="AlphaFoldDB" id="A0A1Y2GXC0"/>
<reference evidence="2 3" key="1">
    <citation type="submission" date="2016-07" db="EMBL/GenBank/DDBJ databases">
        <title>Pervasive Adenine N6-methylation of Active Genes in Fungi.</title>
        <authorList>
            <consortium name="DOE Joint Genome Institute"/>
            <person name="Mondo S.J."/>
            <person name="Dannebaum R.O."/>
            <person name="Kuo R.C."/>
            <person name="Labutti K."/>
            <person name="Haridas S."/>
            <person name="Kuo A."/>
            <person name="Salamov A."/>
            <person name="Ahrendt S.R."/>
            <person name="Lipzen A."/>
            <person name="Sullivan W."/>
            <person name="Andreopoulos W.B."/>
            <person name="Clum A."/>
            <person name="Lindquist E."/>
            <person name="Daum C."/>
            <person name="Ramamoorthy G.K."/>
            <person name="Gryganskyi A."/>
            <person name="Culley D."/>
            <person name="Magnuson J.K."/>
            <person name="James T.Y."/>
            <person name="O'Malley M.A."/>
            <person name="Stajich J.E."/>
            <person name="Spatafora J.W."/>
            <person name="Visel A."/>
            <person name="Grigoriev I.V."/>
        </authorList>
    </citation>
    <scope>NUCLEOTIDE SEQUENCE [LARGE SCALE GENOMIC DNA]</scope>
    <source>
        <strain evidence="2 3">NRRL 3116</strain>
    </source>
</reference>
<comment type="caution">
    <text evidence="2">The sequence shown here is derived from an EMBL/GenBank/DDBJ whole genome shotgun (WGS) entry which is preliminary data.</text>
</comment>
<dbReference type="Proteomes" id="UP000193648">
    <property type="component" value="Unassembled WGS sequence"/>
</dbReference>
<feature type="compositionally biased region" description="Low complexity" evidence="1">
    <location>
        <begin position="109"/>
        <end position="138"/>
    </location>
</feature>
<evidence type="ECO:0000313" key="2">
    <source>
        <dbReference type="EMBL" id="ORZ26927.1"/>
    </source>
</evidence>
<feature type="region of interest" description="Disordered" evidence="1">
    <location>
        <begin position="1"/>
        <end position="24"/>
    </location>
</feature>
<dbReference type="RefSeq" id="XP_021884674.1">
    <property type="nucleotide sequence ID" value="XM_022023021.1"/>
</dbReference>
<feature type="region of interest" description="Disordered" evidence="1">
    <location>
        <begin position="36"/>
        <end position="138"/>
    </location>
</feature>
<feature type="compositionally biased region" description="Low complexity" evidence="1">
    <location>
        <begin position="45"/>
        <end position="68"/>
    </location>
</feature>
<feature type="compositionally biased region" description="Polar residues" evidence="1">
    <location>
        <begin position="213"/>
        <end position="231"/>
    </location>
</feature>
<feature type="compositionally biased region" description="Gly residues" evidence="1">
    <location>
        <begin position="81"/>
        <end position="108"/>
    </location>
</feature>
<gene>
    <name evidence="2" type="ORF">BCR41DRAFT_347074</name>
</gene>
<dbReference type="InParanoid" id="A0A1Y2GXC0"/>
<evidence type="ECO:0000256" key="1">
    <source>
        <dbReference type="SAM" id="MobiDB-lite"/>
    </source>
</evidence>
<organism evidence="2 3">
    <name type="scientific">Lobosporangium transversale</name>
    <dbReference type="NCBI Taxonomy" id="64571"/>
    <lineage>
        <taxon>Eukaryota</taxon>
        <taxon>Fungi</taxon>
        <taxon>Fungi incertae sedis</taxon>
        <taxon>Mucoromycota</taxon>
        <taxon>Mortierellomycotina</taxon>
        <taxon>Mortierellomycetes</taxon>
        <taxon>Mortierellales</taxon>
        <taxon>Mortierellaceae</taxon>
        <taxon>Lobosporangium</taxon>
    </lineage>
</organism>
<evidence type="ECO:0000313" key="3">
    <source>
        <dbReference type="Proteomes" id="UP000193648"/>
    </source>
</evidence>
<dbReference type="EMBL" id="MCFF01000005">
    <property type="protein sequence ID" value="ORZ26927.1"/>
    <property type="molecule type" value="Genomic_DNA"/>
</dbReference>